<keyword evidence="7" id="KW-0256">Endoplasmic reticulum</keyword>
<feature type="transmembrane region" description="Helical" evidence="10">
    <location>
        <begin position="170"/>
        <end position="198"/>
    </location>
</feature>
<keyword evidence="6 10" id="KW-0812">Transmembrane</keyword>
<keyword evidence="5 12" id="KW-0808">Transferase</keyword>
<keyword evidence="3" id="KW-1003">Cell membrane</keyword>
<evidence type="ECO:0000256" key="4">
    <source>
        <dbReference type="ARBA" id="ARBA00022676"/>
    </source>
</evidence>
<dbReference type="Pfam" id="PF03901">
    <property type="entry name" value="Glyco_transf_22"/>
    <property type="match status" value="1"/>
</dbReference>
<evidence type="ECO:0000256" key="9">
    <source>
        <dbReference type="ARBA" id="ARBA00023136"/>
    </source>
</evidence>
<protein>
    <submittedName>
        <fullName evidence="12">Undecaprenyl phosphate-alpha-4-amino-4-deoxy-L-arabinose arabinosyl transferase</fullName>
        <ecNumber evidence="12">2.4.2.43</ecNumber>
    </submittedName>
</protein>
<dbReference type="EC" id="2.4.2.43" evidence="12"/>
<evidence type="ECO:0000256" key="5">
    <source>
        <dbReference type="ARBA" id="ARBA00022679"/>
    </source>
</evidence>
<evidence type="ECO:0000256" key="7">
    <source>
        <dbReference type="ARBA" id="ARBA00022824"/>
    </source>
</evidence>
<feature type="domain" description="Glycosyltransferase RgtA/B/C/D-like" evidence="11">
    <location>
        <begin position="65"/>
        <end position="224"/>
    </location>
</feature>
<dbReference type="EMBL" id="CP018632">
    <property type="protein sequence ID" value="ASJ70813.1"/>
    <property type="molecule type" value="Genomic_DNA"/>
</dbReference>
<feature type="transmembrane region" description="Helical" evidence="10">
    <location>
        <begin position="12"/>
        <end position="29"/>
    </location>
</feature>
<evidence type="ECO:0000313" key="12">
    <source>
        <dbReference type="EMBL" id="ASJ70813.1"/>
    </source>
</evidence>
<proteinExistence type="predicted"/>
<dbReference type="GO" id="GO:0005886">
    <property type="term" value="C:plasma membrane"/>
    <property type="evidence" value="ECO:0007669"/>
    <property type="project" value="UniProtKB-SubCell"/>
</dbReference>
<dbReference type="AlphaFoldDB" id="A0A2Z2NIC9"/>
<dbReference type="PANTHER" id="PTHR33908">
    <property type="entry name" value="MANNOSYLTRANSFERASE YKCB-RELATED"/>
    <property type="match status" value="1"/>
</dbReference>
<evidence type="ECO:0000256" key="2">
    <source>
        <dbReference type="ARBA" id="ARBA00004651"/>
    </source>
</evidence>
<keyword evidence="4 12" id="KW-0328">Glycosyltransferase</keyword>
<keyword evidence="9 10" id="KW-0472">Membrane</keyword>
<dbReference type="InterPro" id="IPR005599">
    <property type="entry name" value="GPI_mannosylTrfase"/>
</dbReference>
<evidence type="ECO:0000256" key="1">
    <source>
        <dbReference type="ARBA" id="ARBA00004586"/>
    </source>
</evidence>
<evidence type="ECO:0000256" key="10">
    <source>
        <dbReference type="SAM" id="Phobius"/>
    </source>
</evidence>
<feature type="transmembrane region" description="Helical" evidence="10">
    <location>
        <begin position="268"/>
        <end position="293"/>
    </location>
</feature>
<evidence type="ECO:0000256" key="3">
    <source>
        <dbReference type="ARBA" id="ARBA00022475"/>
    </source>
</evidence>
<feature type="transmembrane region" description="Helical" evidence="10">
    <location>
        <begin position="305"/>
        <end position="322"/>
    </location>
</feature>
<feature type="transmembrane region" description="Helical" evidence="10">
    <location>
        <begin position="210"/>
        <end position="228"/>
    </location>
</feature>
<dbReference type="Proteomes" id="UP000250079">
    <property type="component" value="Chromosome"/>
</dbReference>
<comment type="subcellular location">
    <subcellularLocation>
        <location evidence="2">Cell membrane</location>
        <topology evidence="2">Multi-pass membrane protein</topology>
    </subcellularLocation>
    <subcellularLocation>
        <location evidence="1">Endoplasmic reticulum membrane</location>
    </subcellularLocation>
</comment>
<organism evidence="12 13">
    <name type="scientific">Granulosicoccus antarcticus IMCC3135</name>
    <dbReference type="NCBI Taxonomy" id="1192854"/>
    <lineage>
        <taxon>Bacteria</taxon>
        <taxon>Pseudomonadati</taxon>
        <taxon>Pseudomonadota</taxon>
        <taxon>Gammaproteobacteria</taxon>
        <taxon>Chromatiales</taxon>
        <taxon>Granulosicoccaceae</taxon>
        <taxon>Granulosicoccus</taxon>
    </lineage>
</organism>
<dbReference type="Pfam" id="PF13231">
    <property type="entry name" value="PMT_2"/>
    <property type="match status" value="1"/>
</dbReference>
<feature type="transmembrane region" description="Helical" evidence="10">
    <location>
        <begin position="115"/>
        <end position="131"/>
    </location>
</feature>
<accession>A0A2Z2NIC9</accession>
<evidence type="ECO:0000256" key="6">
    <source>
        <dbReference type="ARBA" id="ARBA00022692"/>
    </source>
</evidence>
<feature type="transmembrane region" description="Helical" evidence="10">
    <location>
        <begin position="361"/>
        <end position="381"/>
    </location>
</feature>
<dbReference type="KEGG" id="gai:IMCC3135_03500"/>
<dbReference type="PANTHER" id="PTHR33908:SF3">
    <property type="entry name" value="UNDECAPRENYL PHOSPHATE-ALPHA-4-AMINO-4-DEOXY-L-ARABINOSE ARABINOSYL TRANSFERASE"/>
    <property type="match status" value="1"/>
</dbReference>
<feature type="transmembrane region" description="Helical" evidence="10">
    <location>
        <begin position="393"/>
        <end position="412"/>
    </location>
</feature>
<evidence type="ECO:0000259" key="11">
    <source>
        <dbReference type="Pfam" id="PF13231"/>
    </source>
</evidence>
<keyword evidence="13" id="KW-1185">Reference proteome</keyword>
<evidence type="ECO:0000256" key="8">
    <source>
        <dbReference type="ARBA" id="ARBA00022989"/>
    </source>
</evidence>
<reference evidence="12 13" key="1">
    <citation type="submission" date="2016-12" db="EMBL/GenBank/DDBJ databases">
        <authorList>
            <person name="Song W.-J."/>
            <person name="Kurnit D.M."/>
        </authorList>
    </citation>
    <scope>NUCLEOTIDE SEQUENCE [LARGE SCALE GENOMIC DNA]</scope>
    <source>
        <strain evidence="12 13">IMCC3135</strain>
    </source>
</reference>
<feature type="transmembrane region" description="Helical" evidence="10">
    <location>
        <begin position="419"/>
        <end position="438"/>
    </location>
</feature>
<dbReference type="RefSeq" id="WP_088916315.1">
    <property type="nucleotide sequence ID" value="NZ_CP018632.1"/>
</dbReference>
<feature type="transmembrane region" description="Helical" evidence="10">
    <location>
        <begin position="86"/>
        <end position="103"/>
    </location>
</feature>
<dbReference type="InterPro" id="IPR038731">
    <property type="entry name" value="RgtA/B/C-like"/>
</dbReference>
<evidence type="ECO:0000313" key="13">
    <source>
        <dbReference type="Proteomes" id="UP000250079"/>
    </source>
</evidence>
<dbReference type="GO" id="GO:0010041">
    <property type="term" value="P:response to iron(III) ion"/>
    <property type="evidence" value="ECO:0007669"/>
    <property type="project" value="TreeGrafter"/>
</dbReference>
<feature type="transmembrane region" description="Helical" evidence="10">
    <location>
        <begin position="138"/>
        <end position="158"/>
    </location>
</feature>
<dbReference type="InterPro" id="IPR050297">
    <property type="entry name" value="LipidA_mod_glycosyltrf_83"/>
</dbReference>
<dbReference type="GO" id="GO:0103015">
    <property type="term" value="F:4-amino-4-deoxy-L-arabinose transferase activity"/>
    <property type="evidence" value="ECO:0007669"/>
    <property type="project" value="UniProtKB-EC"/>
</dbReference>
<dbReference type="OrthoDB" id="9775035at2"/>
<sequence length="567" mass="63309">MNTRMENNTSALWWILGLAALLFLAGLGLRDPWPADEPRFAQVAREMVQSGQWLFPTRGGEFYSDKPPVFMWAIASIYWLTDNLRVAFLLPSALCSLLTVWLMHDLALRLWDRKIAIHASLLLLATLQFVLQAKTAQIDAMVASLIMLACYGLLRHLIQGNALGWYLLGWFAMGLGVITKGVGFLPVFLILPWVLLLLAGGRQQLAKPSWWLLAGVPCFLFAIALWVVPMSLAVNAAGDPALDAYRNDILFRQTGTRYANAWAHVKPFYYYLVSVIPVLWLPTILLLPGLIAPWGRAFRGRDPRIVMPLIWILIVLVFFSASPGKRGVYLLPLVPMLCLATAPFLAALLERRWVALIMRGLLAFLAVLFIGVAVAAFAGNASLLEAEIEHGFAPWNLILTVGLIAFVAAVLCRSGDRVAMAWAVFIVPFWLLYSTWAYSLVNADRTPAAVMNAVEAITDEQATVALVDFREQYLLFSHRKITHFGYNTPAAMQLAEAWQWQGEAGNRYVLLADDRLLDCFDPSKAVPVGRAHGHDWRLYADTARKDSCATPEPTVVRYNYWQPGALR</sequence>
<dbReference type="GO" id="GO:0009103">
    <property type="term" value="P:lipopolysaccharide biosynthetic process"/>
    <property type="evidence" value="ECO:0007669"/>
    <property type="project" value="TreeGrafter"/>
</dbReference>
<gene>
    <name evidence="12" type="primary">arnT</name>
    <name evidence="12" type="ORF">IMCC3135_03500</name>
</gene>
<feature type="transmembrane region" description="Helical" evidence="10">
    <location>
        <begin position="328"/>
        <end position="349"/>
    </location>
</feature>
<name>A0A2Z2NIC9_9GAMM</name>
<keyword evidence="8 10" id="KW-1133">Transmembrane helix</keyword>